<gene>
    <name evidence="2" type="ORF">OVN18_08720</name>
</gene>
<feature type="domain" description="Enoyl reductase (ER)" evidence="1">
    <location>
        <begin position="10"/>
        <end position="330"/>
    </location>
</feature>
<accession>A0A9E8MJD4</accession>
<dbReference type="CDD" id="cd08267">
    <property type="entry name" value="MDR1"/>
    <property type="match status" value="1"/>
</dbReference>
<protein>
    <submittedName>
        <fullName evidence="2">NAD(P)-dependent alcohol dehydrogenase</fullName>
    </submittedName>
</protein>
<sequence length="335" mass="35050">MRSVVATRYGGPEALRIVDAPAPVPAEGQVLVRIAASSVNPLDWHELRGRPYLVRIGSGLRRPRTPARGSDLAGTIEAIGPGVDDLLVGDEVMGFGVGAWSDLAVVSARGVVRRPATLGVHEAAGAGIAAITALQALRRGGLTGPRTWRPGEVEPMPPRVLIIGASGGVGTFAVQLAKLFGAHVTAVTSTRNLVLAERIGADELIDYTTTALDDGLRRFDLVLELAGARRLGELARLLTPRGSLIACGAPRGQWIGPLASVAALAVRDRFSRRTFASILARRDRVDLGMLADLLGTGALRTVVGEVLPLERIAEAVALSESGHARGKIIVDLTGP</sequence>
<dbReference type="Proteomes" id="UP001164706">
    <property type="component" value="Chromosome"/>
</dbReference>
<reference evidence="2" key="1">
    <citation type="submission" date="2022-11" db="EMBL/GenBank/DDBJ databases">
        <title>Description of Microcella daejonensis nov. sp, isolated from riverside soil.</title>
        <authorList>
            <person name="Molina K.M."/>
            <person name="Kim S.B."/>
        </authorList>
    </citation>
    <scope>NUCLEOTIDE SEQUENCE</scope>
    <source>
        <strain evidence="2">MMS21-STM12</strain>
    </source>
</reference>
<keyword evidence="3" id="KW-1185">Reference proteome</keyword>
<dbReference type="InterPro" id="IPR020843">
    <property type="entry name" value="ER"/>
</dbReference>
<name>A0A9E8MJD4_9MICO</name>
<dbReference type="InterPro" id="IPR036291">
    <property type="entry name" value="NAD(P)-bd_dom_sf"/>
</dbReference>
<dbReference type="Gene3D" id="3.40.50.720">
    <property type="entry name" value="NAD(P)-binding Rossmann-like Domain"/>
    <property type="match status" value="1"/>
</dbReference>
<dbReference type="Pfam" id="PF08240">
    <property type="entry name" value="ADH_N"/>
    <property type="match status" value="1"/>
</dbReference>
<proteinExistence type="predicted"/>
<dbReference type="InterPro" id="IPR052733">
    <property type="entry name" value="Chloroplast_QOR"/>
</dbReference>
<dbReference type="PANTHER" id="PTHR44013">
    <property type="entry name" value="ZINC-TYPE ALCOHOL DEHYDROGENASE-LIKE PROTEIN C16A3.02C"/>
    <property type="match status" value="1"/>
</dbReference>
<dbReference type="SMART" id="SM00829">
    <property type="entry name" value="PKS_ER"/>
    <property type="match status" value="1"/>
</dbReference>
<evidence type="ECO:0000313" key="3">
    <source>
        <dbReference type="Proteomes" id="UP001164706"/>
    </source>
</evidence>
<dbReference type="InterPro" id="IPR011032">
    <property type="entry name" value="GroES-like_sf"/>
</dbReference>
<dbReference type="AlphaFoldDB" id="A0A9E8MJD4"/>
<dbReference type="RefSeq" id="WP_267736630.1">
    <property type="nucleotide sequence ID" value="NZ_CP113089.1"/>
</dbReference>
<dbReference type="SUPFAM" id="SSF50129">
    <property type="entry name" value="GroES-like"/>
    <property type="match status" value="1"/>
</dbReference>
<organism evidence="2 3">
    <name type="scientific">Microcella daejeonensis</name>
    <dbReference type="NCBI Taxonomy" id="2994971"/>
    <lineage>
        <taxon>Bacteria</taxon>
        <taxon>Bacillati</taxon>
        <taxon>Actinomycetota</taxon>
        <taxon>Actinomycetes</taxon>
        <taxon>Micrococcales</taxon>
        <taxon>Microbacteriaceae</taxon>
        <taxon>Microcella</taxon>
    </lineage>
</organism>
<dbReference type="Gene3D" id="3.90.180.10">
    <property type="entry name" value="Medium-chain alcohol dehydrogenases, catalytic domain"/>
    <property type="match status" value="1"/>
</dbReference>
<dbReference type="SUPFAM" id="SSF51735">
    <property type="entry name" value="NAD(P)-binding Rossmann-fold domains"/>
    <property type="match status" value="1"/>
</dbReference>
<dbReference type="Pfam" id="PF13602">
    <property type="entry name" value="ADH_zinc_N_2"/>
    <property type="match status" value="1"/>
</dbReference>
<dbReference type="GO" id="GO:0016491">
    <property type="term" value="F:oxidoreductase activity"/>
    <property type="evidence" value="ECO:0007669"/>
    <property type="project" value="InterPro"/>
</dbReference>
<dbReference type="EMBL" id="CP113089">
    <property type="protein sequence ID" value="WAB80650.1"/>
    <property type="molecule type" value="Genomic_DNA"/>
</dbReference>
<dbReference type="KEGG" id="mdb:OVN18_08720"/>
<evidence type="ECO:0000259" key="1">
    <source>
        <dbReference type="SMART" id="SM00829"/>
    </source>
</evidence>
<evidence type="ECO:0000313" key="2">
    <source>
        <dbReference type="EMBL" id="WAB80650.1"/>
    </source>
</evidence>
<dbReference type="PANTHER" id="PTHR44013:SF1">
    <property type="entry name" value="ZINC-TYPE ALCOHOL DEHYDROGENASE-LIKE PROTEIN C16A3.02C"/>
    <property type="match status" value="1"/>
</dbReference>
<dbReference type="InterPro" id="IPR013154">
    <property type="entry name" value="ADH-like_N"/>
</dbReference>